<reference evidence="2 3" key="1">
    <citation type="submission" date="2017-04" db="EMBL/GenBank/DDBJ databases">
        <authorList>
            <person name="Afonso C.L."/>
            <person name="Miller P.J."/>
            <person name="Scott M.A."/>
            <person name="Spackman E."/>
            <person name="Goraichik I."/>
            <person name="Dimitrov K.M."/>
            <person name="Suarez D.L."/>
            <person name="Swayne D.E."/>
        </authorList>
    </citation>
    <scope>NUCLEOTIDE SEQUENCE [LARGE SCALE GENOMIC DNA]</scope>
    <source>
        <strain evidence="2">LMG 28154</strain>
    </source>
</reference>
<accession>A0A238H680</accession>
<protein>
    <submittedName>
        <fullName evidence="2">Uncharacterized protein</fullName>
    </submittedName>
</protein>
<dbReference type="EMBL" id="FXAN01000057">
    <property type="protein sequence ID" value="SMG00567.1"/>
    <property type="molecule type" value="Genomic_DNA"/>
</dbReference>
<organism evidence="2 3">
    <name type="scientific">Burkholderia singularis</name>
    <dbReference type="NCBI Taxonomy" id="1503053"/>
    <lineage>
        <taxon>Bacteria</taxon>
        <taxon>Pseudomonadati</taxon>
        <taxon>Pseudomonadota</taxon>
        <taxon>Betaproteobacteria</taxon>
        <taxon>Burkholderiales</taxon>
        <taxon>Burkholderiaceae</taxon>
        <taxon>Burkholderia</taxon>
        <taxon>pseudomallei group</taxon>
    </lineage>
</organism>
<feature type="compositionally biased region" description="Basic and acidic residues" evidence="1">
    <location>
        <begin position="25"/>
        <end position="35"/>
    </location>
</feature>
<dbReference type="Proteomes" id="UP000198460">
    <property type="component" value="Unassembled WGS sequence"/>
</dbReference>
<gene>
    <name evidence="2" type="ORF">BSIN_3698</name>
</gene>
<feature type="region of interest" description="Disordered" evidence="1">
    <location>
        <begin position="1"/>
        <end position="35"/>
    </location>
</feature>
<dbReference type="AlphaFoldDB" id="A0A238H680"/>
<sequence length="62" mass="7056">MPARRTRGKQRARLEPGCQRPHYLAGERADETGEMKRAARERARACFGANQNRVRMPDVSST</sequence>
<feature type="compositionally biased region" description="Basic residues" evidence="1">
    <location>
        <begin position="1"/>
        <end position="11"/>
    </location>
</feature>
<evidence type="ECO:0000313" key="3">
    <source>
        <dbReference type="Proteomes" id="UP000198460"/>
    </source>
</evidence>
<name>A0A238H680_9BURK</name>
<evidence type="ECO:0000313" key="2">
    <source>
        <dbReference type="EMBL" id="SMG00567.1"/>
    </source>
</evidence>
<evidence type="ECO:0000256" key="1">
    <source>
        <dbReference type="SAM" id="MobiDB-lite"/>
    </source>
</evidence>
<proteinExistence type="predicted"/>